<keyword evidence="2" id="KW-0812">Transmembrane</keyword>
<sequence>MDSINVEKIQALKRYKKQQYMNTLMFYPIVVLSCGVFCTSPFWLPSLYSSMRTFLCVSIPTILSFFFNVKSLFILGNLIVIFLLGESKIQGLDTTFPRKIDRVEGEKTKGKQEIRLPQVEGKKIEQVVKIEDKEEETPVSGRVEEENKKGSDVDEIEDVEGEREEELVIQELSTDELNRRADDFIARVNKQIRFEADY</sequence>
<dbReference type="GeneID" id="110786003"/>
<evidence type="ECO:0000313" key="3">
    <source>
        <dbReference type="Proteomes" id="UP000813463"/>
    </source>
</evidence>
<evidence type="ECO:0000313" key="4">
    <source>
        <dbReference type="RefSeq" id="XP_021846203.2"/>
    </source>
</evidence>
<accession>A0A9R0JTN9</accession>
<keyword evidence="3" id="KW-1185">Reference proteome</keyword>
<feature type="compositionally biased region" description="Basic and acidic residues" evidence="1">
    <location>
        <begin position="142"/>
        <end position="152"/>
    </location>
</feature>
<reference evidence="3" key="1">
    <citation type="journal article" date="2021" name="Nat. Commun.">
        <title>Genomic analyses provide insights into spinach domestication and the genetic basis of agronomic traits.</title>
        <authorList>
            <person name="Cai X."/>
            <person name="Sun X."/>
            <person name="Xu C."/>
            <person name="Sun H."/>
            <person name="Wang X."/>
            <person name="Ge C."/>
            <person name="Zhang Z."/>
            <person name="Wang Q."/>
            <person name="Fei Z."/>
            <person name="Jiao C."/>
            <person name="Wang Q."/>
        </authorList>
    </citation>
    <scope>NUCLEOTIDE SEQUENCE [LARGE SCALE GENOMIC DNA]</scope>
    <source>
        <strain evidence="3">cv. Varoflay</strain>
    </source>
</reference>
<keyword evidence="2" id="KW-1133">Transmembrane helix</keyword>
<dbReference type="InterPro" id="IPR008480">
    <property type="entry name" value="DUF761_pln"/>
</dbReference>
<feature type="compositionally biased region" description="Acidic residues" evidence="1">
    <location>
        <begin position="153"/>
        <end position="164"/>
    </location>
</feature>
<feature type="region of interest" description="Disordered" evidence="1">
    <location>
        <begin position="135"/>
        <end position="164"/>
    </location>
</feature>
<gene>
    <name evidence="4" type="primary">LOC110786003</name>
</gene>
<dbReference type="Proteomes" id="UP000813463">
    <property type="component" value="Chromosome 5"/>
</dbReference>
<evidence type="ECO:0008006" key="5">
    <source>
        <dbReference type="Google" id="ProtNLM"/>
    </source>
</evidence>
<feature type="transmembrane region" description="Helical" evidence="2">
    <location>
        <begin position="64"/>
        <end position="84"/>
    </location>
</feature>
<reference evidence="4" key="2">
    <citation type="submission" date="2025-08" db="UniProtKB">
        <authorList>
            <consortium name="RefSeq"/>
        </authorList>
    </citation>
    <scope>IDENTIFICATION</scope>
    <source>
        <tissue evidence="4">Leaf</tissue>
    </source>
</reference>
<dbReference type="PANTHER" id="PTHR35762:SF2">
    <property type="entry name" value="TRANSMEMBRANE PROTEIN"/>
    <property type="match status" value="1"/>
</dbReference>
<dbReference type="PANTHER" id="PTHR35762">
    <property type="entry name" value="TRANSMEMBRANE PROTEIN"/>
    <property type="match status" value="1"/>
</dbReference>
<dbReference type="AlphaFoldDB" id="A0A9R0JTN9"/>
<feature type="transmembrane region" description="Helical" evidence="2">
    <location>
        <begin position="24"/>
        <end position="44"/>
    </location>
</feature>
<evidence type="ECO:0000256" key="1">
    <source>
        <dbReference type="SAM" id="MobiDB-lite"/>
    </source>
</evidence>
<dbReference type="RefSeq" id="XP_021846203.2">
    <property type="nucleotide sequence ID" value="XM_021990511.2"/>
</dbReference>
<protein>
    <recommendedName>
        <fullName evidence="5">DUF4408 domain-containing protein</fullName>
    </recommendedName>
</protein>
<dbReference type="KEGG" id="soe:110786003"/>
<name>A0A9R0JTN9_SPIOL</name>
<proteinExistence type="predicted"/>
<dbReference type="Pfam" id="PF05553">
    <property type="entry name" value="DUF761"/>
    <property type="match status" value="1"/>
</dbReference>
<organism evidence="3 4">
    <name type="scientific">Spinacia oleracea</name>
    <name type="common">Spinach</name>
    <dbReference type="NCBI Taxonomy" id="3562"/>
    <lineage>
        <taxon>Eukaryota</taxon>
        <taxon>Viridiplantae</taxon>
        <taxon>Streptophyta</taxon>
        <taxon>Embryophyta</taxon>
        <taxon>Tracheophyta</taxon>
        <taxon>Spermatophyta</taxon>
        <taxon>Magnoliopsida</taxon>
        <taxon>eudicotyledons</taxon>
        <taxon>Gunneridae</taxon>
        <taxon>Pentapetalae</taxon>
        <taxon>Caryophyllales</taxon>
        <taxon>Chenopodiaceae</taxon>
        <taxon>Chenopodioideae</taxon>
        <taxon>Anserineae</taxon>
        <taxon>Spinacia</taxon>
    </lineage>
</organism>
<keyword evidence="2" id="KW-0472">Membrane</keyword>
<evidence type="ECO:0000256" key="2">
    <source>
        <dbReference type="SAM" id="Phobius"/>
    </source>
</evidence>